<dbReference type="UniPathway" id="UPA00031">
    <property type="reaction ID" value="UER00007"/>
</dbReference>
<dbReference type="Pfam" id="PF01503">
    <property type="entry name" value="PRA-PH"/>
    <property type="match status" value="1"/>
</dbReference>
<dbReference type="FunFam" id="3.40.50.1980:FF:000001">
    <property type="entry name" value="Histidinol dehydrogenase"/>
    <property type="match status" value="1"/>
</dbReference>
<dbReference type="GO" id="GO:0004635">
    <property type="term" value="F:phosphoribosyl-AMP cyclohydrolase activity"/>
    <property type="evidence" value="ECO:0007669"/>
    <property type="project" value="UniProtKB-UniRule"/>
</dbReference>
<evidence type="ECO:0000256" key="4">
    <source>
        <dbReference type="ARBA" id="ARBA00004940"/>
    </source>
</evidence>
<proteinExistence type="inferred from homology"/>
<keyword evidence="13 19" id="KW-0067">ATP-binding</keyword>
<evidence type="ECO:0000256" key="7">
    <source>
        <dbReference type="ARBA" id="ARBA00008260"/>
    </source>
</evidence>
<evidence type="ECO:0000256" key="3">
    <source>
        <dbReference type="ARBA" id="ARBA00001947"/>
    </source>
</evidence>
<dbReference type="Proteomes" id="UP000013776">
    <property type="component" value="Unassembled WGS sequence"/>
</dbReference>
<dbReference type="EC" id="3.5.4.19" evidence="19"/>
<keyword evidence="17" id="KW-0511">Multifunctional enzyme</keyword>
<keyword evidence="11 19" id="KW-0378">Hydrolase</keyword>
<dbReference type="FunFam" id="1.10.287.1080:FF:000002">
    <property type="entry name" value="Histidine biosynthesis bifunctional protein HisIE"/>
    <property type="match status" value="1"/>
</dbReference>
<evidence type="ECO:0000256" key="14">
    <source>
        <dbReference type="ARBA" id="ARBA00023002"/>
    </source>
</evidence>
<dbReference type="PANTHER" id="PTHR21256:SF2">
    <property type="entry name" value="HISTIDINE BIOSYNTHESIS TRIFUNCTIONAL PROTEIN"/>
    <property type="match status" value="1"/>
</dbReference>
<dbReference type="PIRSF" id="PIRSF001257">
    <property type="entry name" value="His_trifunctional"/>
    <property type="match status" value="1"/>
</dbReference>
<keyword evidence="10 19" id="KW-0547">Nucleotide-binding</keyword>
<evidence type="ECO:0000256" key="16">
    <source>
        <dbReference type="ARBA" id="ARBA00023102"/>
    </source>
</evidence>
<dbReference type="Gene3D" id="1.10.287.1080">
    <property type="entry name" value="MazG-like"/>
    <property type="match status" value="1"/>
</dbReference>
<dbReference type="Gene3D" id="3.10.20.810">
    <property type="entry name" value="Phosphoribosyl-AMP cyclohydrolase"/>
    <property type="match status" value="1"/>
</dbReference>
<comment type="pathway">
    <text evidence="6">Amino-acid biosynthesis; L-histidine biosynthesis; L-histidine from 5-phospho-alpha-D-ribose 1-diphosphate: step 2/9.</text>
</comment>
<dbReference type="InterPro" id="IPR012131">
    <property type="entry name" value="Hstdl_DH"/>
</dbReference>
<dbReference type="SUPFAM" id="SSF141734">
    <property type="entry name" value="HisI-like"/>
    <property type="match status" value="1"/>
</dbReference>
<evidence type="ECO:0000256" key="18">
    <source>
        <dbReference type="ARBA" id="ARBA00049489"/>
    </source>
</evidence>
<dbReference type="STRING" id="1097556.R4XBM1"/>
<dbReference type="OrthoDB" id="1703565at2759"/>
<comment type="similarity">
    <text evidence="7 19">In the C-terminal section; belongs to the histidinol dehydrogenase family.</text>
</comment>
<dbReference type="FunFam" id="1.20.5.1300:FF:000001">
    <property type="entry name" value="Histidine biosynthesis trifunctional protein"/>
    <property type="match status" value="1"/>
</dbReference>
<keyword evidence="9" id="KW-0479">Metal-binding</keyword>
<evidence type="ECO:0000256" key="17">
    <source>
        <dbReference type="ARBA" id="ARBA00023268"/>
    </source>
</evidence>
<comment type="catalytic activity">
    <reaction evidence="2 19">
        <text>1-(5-phospho-beta-D-ribosyl)-ATP + H2O = 1-(5-phospho-beta-D-ribosyl)-5'-AMP + diphosphate + H(+)</text>
        <dbReference type="Rhea" id="RHEA:22828"/>
        <dbReference type="ChEBI" id="CHEBI:15377"/>
        <dbReference type="ChEBI" id="CHEBI:15378"/>
        <dbReference type="ChEBI" id="CHEBI:33019"/>
        <dbReference type="ChEBI" id="CHEBI:59457"/>
        <dbReference type="ChEBI" id="CHEBI:73183"/>
        <dbReference type="EC" id="3.6.1.31"/>
    </reaction>
</comment>
<feature type="domain" description="Phosphoribosyl-AMP cyclohydrolase" evidence="20">
    <location>
        <begin position="196"/>
        <end position="267"/>
    </location>
</feature>
<dbReference type="GO" id="GO:0046872">
    <property type="term" value="F:metal ion binding"/>
    <property type="evidence" value="ECO:0007669"/>
    <property type="project" value="UniProtKB-KW"/>
</dbReference>
<dbReference type="AlphaFoldDB" id="R4XBM1"/>
<evidence type="ECO:0000256" key="11">
    <source>
        <dbReference type="ARBA" id="ARBA00022801"/>
    </source>
</evidence>
<dbReference type="GO" id="GO:0005524">
    <property type="term" value="F:ATP binding"/>
    <property type="evidence" value="ECO:0007669"/>
    <property type="project" value="UniProtKB-UniRule"/>
</dbReference>
<evidence type="ECO:0000256" key="12">
    <source>
        <dbReference type="ARBA" id="ARBA00022833"/>
    </source>
</evidence>
<evidence type="ECO:0000256" key="5">
    <source>
        <dbReference type="ARBA" id="ARBA00005169"/>
    </source>
</evidence>
<dbReference type="InterPro" id="IPR002496">
    <property type="entry name" value="PRib_AMP_CycHydrolase_dom"/>
</dbReference>
<keyword evidence="14 19" id="KW-0560">Oxidoreductase</keyword>
<evidence type="ECO:0000313" key="22">
    <source>
        <dbReference type="Proteomes" id="UP000013776"/>
    </source>
</evidence>
<dbReference type="NCBIfam" id="TIGR03188">
    <property type="entry name" value="histidine_hisI"/>
    <property type="match status" value="1"/>
</dbReference>
<dbReference type="EMBL" id="CAHR02000005">
    <property type="protein sequence ID" value="CCG80733.1"/>
    <property type="molecule type" value="Genomic_DNA"/>
</dbReference>
<comment type="cofactor">
    <cofactor evidence="3">
        <name>Zn(2+)</name>
        <dbReference type="ChEBI" id="CHEBI:29105"/>
    </cofactor>
</comment>
<dbReference type="GO" id="GO:0004636">
    <property type="term" value="F:phosphoribosyl-ATP diphosphatase activity"/>
    <property type="evidence" value="ECO:0007669"/>
    <property type="project" value="UniProtKB-UniRule"/>
</dbReference>
<dbReference type="InterPro" id="IPR016161">
    <property type="entry name" value="Ald_DH/histidinol_DH"/>
</dbReference>
<organism evidence="21 22">
    <name type="scientific">Taphrina deformans (strain PYCC 5710 / ATCC 11124 / CBS 356.35 / IMI 108563 / JCM 9778 / NBRC 8474)</name>
    <name type="common">Peach leaf curl fungus</name>
    <name type="synonym">Lalaria deformans</name>
    <dbReference type="NCBI Taxonomy" id="1097556"/>
    <lineage>
        <taxon>Eukaryota</taxon>
        <taxon>Fungi</taxon>
        <taxon>Dikarya</taxon>
        <taxon>Ascomycota</taxon>
        <taxon>Taphrinomycotina</taxon>
        <taxon>Taphrinomycetes</taxon>
        <taxon>Taphrinales</taxon>
        <taxon>Taphrinaceae</taxon>
        <taxon>Taphrina</taxon>
    </lineage>
</organism>
<evidence type="ECO:0000256" key="9">
    <source>
        <dbReference type="ARBA" id="ARBA00022723"/>
    </source>
</evidence>
<sequence>MKLLPIVAYPFTEGSVLPRQSLQHIGQILVRIEPQHADDLAKFVDAHFELVKVVADVTKLEENDTVKLLNAGVVKVICVEEQNNYVPEDRRLNHFVTEEDLGNVKAEEALFFESSNPDLQSLKHLPASLTLITPVENLRLPEPASPDAPASLGSAQQLQISRLDIAELFNIGLKSDRPDGLYPTLVCNARNESLGLVYSSARSIAESLRTGQGVYESRKRGLWYKGATSGDTQRLISLSWDCDDDALKFVVDQQGSGFCHLGQSSCFGPLKGLSKLESILYQRAKSAPEGSYTARLFTDSKLLRAKILEEAEELCDANTKQETAFEAADLLYFALTMCVSRGVSLNAVEAALDKKALKVSRRPGNAKPQYESRVSTKEEKVVQEVKQLGDDPPIDDNESLNLKVYQASEVSAARRKELLRRPIKSNDEINNLVKPIIHAVRTRGDSALLEFTKKFDGADLSTPIIKAPFAPELMRLSDTVKRAIDQAFSNIQKFHQAQLDNDQPIIVETMPGVVCSRFNKPIESVGLYVPGGTAVLPSTAMMLGIPALVAGCTHIVFASPPRRDGSLNPEIVYIAHKVGAEAILLAGGAQAVAALAYGTDTVRKCDKILGPGNQFVTAAKGLVSGDAEALVSIDMPAGPSEVLIIADSESDPAFVASDLLSQAEHGADSQSILVGANLKPTEIDAIKSEVVKQALALPRCEILKKSIAHSYVFNAANLDAAIEFSNAYAPEHLIVYTANSAKDAKKITNAGSIFVGAYSPVACGDYASGTNHTLPTYGYARQYSGVNTGSFLKAITSQEITQAGLKELGKVVMTLAEVEGLDAHKNSVHVRIA</sequence>
<dbReference type="Gene3D" id="1.20.5.1300">
    <property type="match status" value="1"/>
</dbReference>
<protein>
    <recommendedName>
        <fullName evidence="19">Histidine biosynthesis trifunctional protein</fullName>
    </recommendedName>
    <domain>
        <recommendedName>
            <fullName evidence="19">Phosphoribosyl-AMP cyclohydrolase</fullName>
            <ecNumber evidence="19">3.5.4.19</ecNumber>
        </recommendedName>
    </domain>
    <domain>
        <recommendedName>
            <fullName evidence="19">Phosphoribosyl-ATP pyrophosphohydrolase</fullName>
            <ecNumber evidence="19">3.6.1.31</ecNumber>
        </recommendedName>
    </domain>
    <domain>
        <recommendedName>
            <fullName evidence="19">Histidinol dehydrogenase</fullName>
            <shortName evidence="19">HDH</shortName>
            <ecNumber evidence="19">1.1.1.23</ecNumber>
        </recommendedName>
    </domain>
</protein>
<evidence type="ECO:0000256" key="19">
    <source>
        <dbReference type="PIRNR" id="PIRNR001257"/>
    </source>
</evidence>
<evidence type="ECO:0000313" key="21">
    <source>
        <dbReference type="EMBL" id="CCG80733.1"/>
    </source>
</evidence>
<dbReference type="EC" id="3.6.1.31" evidence="19"/>
<dbReference type="SUPFAM" id="SSF53720">
    <property type="entry name" value="ALDH-like"/>
    <property type="match status" value="1"/>
</dbReference>
<comment type="catalytic activity">
    <reaction evidence="18 19">
        <text>L-histidinol + 2 NAD(+) + H2O = L-histidine + 2 NADH + 3 H(+)</text>
        <dbReference type="Rhea" id="RHEA:20641"/>
        <dbReference type="ChEBI" id="CHEBI:15377"/>
        <dbReference type="ChEBI" id="CHEBI:15378"/>
        <dbReference type="ChEBI" id="CHEBI:57540"/>
        <dbReference type="ChEBI" id="CHEBI:57595"/>
        <dbReference type="ChEBI" id="CHEBI:57699"/>
        <dbReference type="ChEBI" id="CHEBI:57945"/>
        <dbReference type="EC" id="1.1.1.23"/>
    </reaction>
</comment>
<evidence type="ECO:0000256" key="10">
    <source>
        <dbReference type="ARBA" id="ARBA00022741"/>
    </source>
</evidence>
<dbReference type="FunFam" id="3.10.20.810:FF:000002">
    <property type="entry name" value="Histidine biosynthesis trifunctional protein"/>
    <property type="match status" value="1"/>
</dbReference>
<dbReference type="InterPro" id="IPR038019">
    <property type="entry name" value="PRib_AMP_CycHydrolase_sf"/>
</dbReference>
<gene>
    <name evidence="21" type="ORF">TAPDE_000283</name>
</gene>
<comment type="catalytic activity">
    <reaction evidence="1 19">
        <text>1-(5-phospho-beta-D-ribosyl)-5'-AMP + H2O = 1-(5-phospho-beta-D-ribosyl)-5-[(5-phospho-beta-D-ribosylamino)methylideneamino]imidazole-4-carboxamide</text>
        <dbReference type="Rhea" id="RHEA:20049"/>
        <dbReference type="ChEBI" id="CHEBI:15377"/>
        <dbReference type="ChEBI" id="CHEBI:58435"/>
        <dbReference type="ChEBI" id="CHEBI:59457"/>
        <dbReference type="EC" id="3.5.4.19"/>
    </reaction>
</comment>
<comment type="caution">
    <text evidence="21">The sequence shown here is derived from an EMBL/GenBank/DDBJ whole genome shotgun (WGS) entry which is preliminary data.</text>
</comment>
<evidence type="ECO:0000256" key="6">
    <source>
        <dbReference type="ARBA" id="ARBA00005204"/>
    </source>
</evidence>
<dbReference type="HAMAP" id="MF_01024">
    <property type="entry name" value="HisD"/>
    <property type="match status" value="1"/>
</dbReference>
<comment type="pathway">
    <text evidence="5">Amino-acid biosynthesis; L-histidine biosynthesis; L-histidine from 5-phospho-alpha-D-ribose 1-diphosphate: step 3/9.</text>
</comment>
<dbReference type="CDD" id="cd06572">
    <property type="entry name" value="Histidinol_dh"/>
    <property type="match status" value="1"/>
</dbReference>
<evidence type="ECO:0000256" key="13">
    <source>
        <dbReference type="ARBA" id="ARBA00022840"/>
    </source>
</evidence>
<reference evidence="21 22" key="1">
    <citation type="journal article" date="2013" name="MBio">
        <title>Genome sequencing of the plant pathogen Taphrina deformans, the causal agent of peach leaf curl.</title>
        <authorList>
            <person name="Cisse O.H."/>
            <person name="Almeida J.M.G.C.F."/>
            <person name="Fonseca A."/>
            <person name="Kumar A.A."/>
            <person name="Salojaervi J."/>
            <person name="Overmyer K."/>
            <person name="Hauser P.M."/>
            <person name="Pagni M."/>
        </authorList>
    </citation>
    <scope>NUCLEOTIDE SEQUENCE [LARGE SCALE GENOMIC DNA]</scope>
    <source>
        <strain evidence="22">PYCC 5710 / ATCC 11124 / CBS 356.35 / IMI 108563 / JCM 9778 / NBRC 8474</strain>
    </source>
</reference>
<dbReference type="CDD" id="cd11546">
    <property type="entry name" value="NTP-PPase_His4"/>
    <property type="match status" value="1"/>
</dbReference>
<dbReference type="PANTHER" id="PTHR21256">
    <property type="entry name" value="HISTIDINOL DEHYDROGENASE HDH"/>
    <property type="match status" value="1"/>
</dbReference>
<dbReference type="Gene3D" id="3.40.50.1980">
    <property type="entry name" value="Nitrogenase molybdenum iron protein domain"/>
    <property type="match status" value="2"/>
</dbReference>
<dbReference type="PROSITE" id="PS00611">
    <property type="entry name" value="HISOL_DEHYDROGENASE"/>
    <property type="match status" value="1"/>
</dbReference>
<keyword evidence="12" id="KW-0862">Zinc</keyword>
<accession>R4XBM1</accession>
<comment type="pathway">
    <text evidence="4">Amino-acid biosynthesis; L-histidine biosynthesis; L-histidine from 5-phospho-alpha-D-ribose 1-diphosphate: step 9/9.</text>
</comment>
<keyword evidence="22" id="KW-1185">Reference proteome</keyword>
<dbReference type="EC" id="1.1.1.23" evidence="19"/>
<dbReference type="eggNOG" id="KOG2697">
    <property type="taxonomic scope" value="Eukaryota"/>
</dbReference>
<name>R4XBM1_TAPDE</name>
<dbReference type="GO" id="GO:0051287">
    <property type="term" value="F:NAD binding"/>
    <property type="evidence" value="ECO:0007669"/>
    <property type="project" value="UniProtKB-UniRule"/>
</dbReference>
<dbReference type="GO" id="GO:0000105">
    <property type="term" value="P:L-histidine biosynthetic process"/>
    <property type="evidence" value="ECO:0007669"/>
    <property type="project" value="UniProtKB-UniRule"/>
</dbReference>
<dbReference type="GO" id="GO:0005829">
    <property type="term" value="C:cytosol"/>
    <property type="evidence" value="ECO:0007669"/>
    <property type="project" value="TreeGrafter"/>
</dbReference>
<keyword evidence="16 19" id="KW-0368">Histidine biosynthesis</keyword>
<evidence type="ECO:0000259" key="20">
    <source>
        <dbReference type="Pfam" id="PF01502"/>
    </source>
</evidence>
<dbReference type="PRINTS" id="PR00083">
    <property type="entry name" value="HOLDHDRGNASE"/>
</dbReference>
<evidence type="ECO:0000256" key="2">
    <source>
        <dbReference type="ARBA" id="ARBA00001460"/>
    </source>
</evidence>
<dbReference type="InterPro" id="IPR021130">
    <property type="entry name" value="PRib-ATP_PPHydrolase-like"/>
</dbReference>
<evidence type="ECO:0000256" key="1">
    <source>
        <dbReference type="ARBA" id="ARBA00000024"/>
    </source>
</evidence>
<dbReference type="FunFam" id="3.40.50.1980:FF:000050">
    <property type="entry name" value="Histidine biosynthesis trifunctional protein"/>
    <property type="match status" value="1"/>
</dbReference>
<keyword evidence="15 19" id="KW-0520">NAD</keyword>
<dbReference type="Pfam" id="PF00815">
    <property type="entry name" value="Histidinol_dh"/>
    <property type="match status" value="1"/>
</dbReference>
<dbReference type="Pfam" id="PF01502">
    <property type="entry name" value="PRA-CH"/>
    <property type="match status" value="1"/>
</dbReference>
<dbReference type="NCBIfam" id="TIGR00069">
    <property type="entry name" value="hisD"/>
    <property type="match status" value="1"/>
</dbReference>
<evidence type="ECO:0000256" key="15">
    <source>
        <dbReference type="ARBA" id="ARBA00023027"/>
    </source>
</evidence>
<dbReference type="InterPro" id="IPR008179">
    <property type="entry name" value="HisE"/>
</dbReference>
<dbReference type="InterPro" id="IPR016298">
    <property type="entry name" value="Histidine_synth_trifunct"/>
</dbReference>
<evidence type="ECO:0000256" key="8">
    <source>
        <dbReference type="ARBA" id="ARBA00022605"/>
    </source>
</evidence>
<dbReference type="SUPFAM" id="SSF101386">
    <property type="entry name" value="all-alpha NTP pyrophosphatases"/>
    <property type="match status" value="1"/>
</dbReference>
<dbReference type="VEuPathDB" id="FungiDB:TAPDE_000283"/>
<dbReference type="eggNOG" id="KOG4311">
    <property type="taxonomic scope" value="Eukaryota"/>
</dbReference>
<keyword evidence="8 19" id="KW-0028">Amino-acid biosynthesis</keyword>
<dbReference type="InterPro" id="IPR001692">
    <property type="entry name" value="Histidinol_DH_CS"/>
</dbReference>
<dbReference type="GO" id="GO:0004399">
    <property type="term" value="F:histidinol dehydrogenase activity"/>
    <property type="evidence" value="ECO:0007669"/>
    <property type="project" value="UniProtKB-UniRule"/>
</dbReference>